<dbReference type="InterPro" id="IPR002016">
    <property type="entry name" value="Haem_peroxidase"/>
</dbReference>
<keyword evidence="10" id="KW-1133">Transmembrane helix</keyword>
<name>A0A9W6YSK6_AMBMO</name>
<evidence type="ECO:0000256" key="2">
    <source>
        <dbReference type="ARBA" id="ARBA00005997"/>
    </source>
</evidence>
<sequence>MTFLDLINDNYLTLVDLLSPFGRLIFIPYVLFRILLQCAYFRLINSISLVHVFILYNYNLLFSINESNEDNLTFTESYNQKVHYNKYRSFDQSRPLTKNAHFMFAVPVSFQEFFNMVWWRTDYYYTRIAKHAPYCILSLLTFHTPEEFVYDPDEHILQSAANHGKAHFDIKEFDSNDLDPAASSTRNNDAENAAGDGRKDEIIVSTLKKNEPVASFRLKQTQKYYGLNGHEAAAAYKSQERTPVLAPQSEFVPKPYNLSPKNTVSRTTKQREYPPTTRTHNSLIELFSDNDKIIVSTRRKTNLDVDRAKVLAEPHASLKLMPAPKLESPAFKDLIPNDNSEVISEVPRRSPPAKRPSSRSRFFLHFKKNKDMKDHPTYGRYDLVREAIKDALPQKDFDDGSIAPIIFRFTWHCCATFDRRDGTGGCSGGTLRFAQEFNDNGNTGLNTAKSYLDQIHEEFPWISFADLYTLGGVVAIEALGGPVIPWKPGRTDCPDAKKVPPTGRLPIATEGSEHLTDIFQVRLGLSVPETVALIGGGHSVGRTHPKFSGFLGPWTKEILKFDNEFFKNLLEHEFHTWTVPQTGIEQYMSENNEFMMLPIDMELKTNPEFRKWTESFAMDQSLFFNYFTNAFAKLLEMGVIRDEDGVQRKKI</sequence>
<dbReference type="Proteomes" id="UP001165063">
    <property type="component" value="Unassembled WGS sequence"/>
</dbReference>
<dbReference type="PROSITE" id="PS00435">
    <property type="entry name" value="PEROXIDASE_1"/>
    <property type="match status" value="1"/>
</dbReference>
<dbReference type="SUPFAM" id="SSF48113">
    <property type="entry name" value="Heme-dependent peroxidases"/>
    <property type="match status" value="1"/>
</dbReference>
<evidence type="ECO:0000256" key="6">
    <source>
        <dbReference type="ARBA" id="ARBA00023002"/>
    </source>
</evidence>
<dbReference type="GO" id="GO:0000302">
    <property type="term" value="P:response to reactive oxygen species"/>
    <property type="evidence" value="ECO:0007669"/>
    <property type="project" value="TreeGrafter"/>
</dbReference>
<evidence type="ECO:0000256" key="5">
    <source>
        <dbReference type="ARBA" id="ARBA00022723"/>
    </source>
</evidence>
<dbReference type="EMBL" id="BSXU01001520">
    <property type="protein sequence ID" value="GMG28391.1"/>
    <property type="molecule type" value="Genomic_DNA"/>
</dbReference>
<keyword evidence="10" id="KW-0812">Transmembrane</keyword>
<dbReference type="OrthoDB" id="2859658at2759"/>
<dbReference type="GO" id="GO:0020037">
    <property type="term" value="F:heme binding"/>
    <property type="evidence" value="ECO:0007669"/>
    <property type="project" value="UniProtKB-UniRule"/>
</dbReference>
<keyword evidence="3 8" id="KW-0575">Peroxidase</keyword>
<keyword evidence="5" id="KW-0479">Metal-binding</keyword>
<dbReference type="PANTHER" id="PTHR31356:SF36">
    <property type="entry name" value="L-ASCORBATE PEROXIDASE 3"/>
    <property type="match status" value="1"/>
</dbReference>
<dbReference type="EC" id="1.11.1.-" evidence="8"/>
<protein>
    <recommendedName>
        <fullName evidence="8">Peroxidase</fullName>
        <ecNumber evidence="8">1.11.1.-</ecNumber>
    </recommendedName>
</protein>
<dbReference type="Gene3D" id="1.10.520.10">
    <property type="match status" value="1"/>
</dbReference>
<evidence type="ECO:0000256" key="3">
    <source>
        <dbReference type="ARBA" id="ARBA00022559"/>
    </source>
</evidence>
<accession>A0A9W6YSK6</accession>
<gene>
    <name evidence="12" type="ORF">Amon01_000357300</name>
</gene>
<keyword evidence="13" id="KW-1185">Reference proteome</keyword>
<evidence type="ECO:0000256" key="4">
    <source>
        <dbReference type="ARBA" id="ARBA00022617"/>
    </source>
</evidence>
<dbReference type="Pfam" id="PF00141">
    <property type="entry name" value="peroxidase"/>
    <property type="match status" value="1"/>
</dbReference>
<evidence type="ECO:0000256" key="8">
    <source>
        <dbReference type="RuleBase" id="RU363051"/>
    </source>
</evidence>
<keyword evidence="10" id="KW-0472">Membrane</keyword>
<dbReference type="PRINTS" id="PR00458">
    <property type="entry name" value="PEROXIDASE"/>
</dbReference>
<reference evidence="12" key="1">
    <citation type="submission" date="2023-04" db="EMBL/GenBank/DDBJ databases">
        <title>Ambrosiozyma monospora NBRC 1965.</title>
        <authorList>
            <person name="Ichikawa N."/>
            <person name="Sato H."/>
            <person name="Tonouchi N."/>
        </authorList>
    </citation>
    <scope>NUCLEOTIDE SEQUENCE</scope>
    <source>
        <strain evidence="12">NBRC 1965</strain>
    </source>
</reference>
<dbReference type="PRINTS" id="PR00459">
    <property type="entry name" value="ASPEROXIDASE"/>
</dbReference>
<keyword evidence="6 8" id="KW-0560">Oxidoreductase</keyword>
<dbReference type="InterPro" id="IPR002207">
    <property type="entry name" value="Peroxidase_I"/>
</dbReference>
<feature type="transmembrane region" description="Helical" evidence="10">
    <location>
        <begin position="39"/>
        <end position="58"/>
    </location>
</feature>
<dbReference type="GO" id="GO:0046872">
    <property type="term" value="F:metal ion binding"/>
    <property type="evidence" value="ECO:0007669"/>
    <property type="project" value="UniProtKB-UniRule"/>
</dbReference>
<dbReference type="GO" id="GO:0034599">
    <property type="term" value="P:cellular response to oxidative stress"/>
    <property type="evidence" value="ECO:0007669"/>
    <property type="project" value="InterPro"/>
</dbReference>
<evidence type="ECO:0000256" key="10">
    <source>
        <dbReference type="SAM" id="Phobius"/>
    </source>
</evidence>
<feature type="region of interest" description="Disordered" evidence="9">
    <location>
        <begin position="254"/>
        <end position="276"/>
    </location>
</feature>
<comment type="caution">
    <text evidence="12">The sequence shown here is derived from an EMBL/GenBank/DDBJ whole genome shotgun (WGS) entry which is preliminary data.</text>
</comment>
<dbReference type="GO" id="GO:0042744">
    <property type="term" value="P:hydrogen peroxide catabolic process"/>
    <property type="evidence" value="ECO:0007669"/>
    <property type="project" value="TreeGrafter"/>
</dbReference>
<evidence type="ECO:0000313" key="13">
    <source>
        <dbReference type="Proteomes" id="UP001165063"/>
    </source>
</evidence>
<evidence type="ECO:0000256" key="7">
    <source>
        <dbReference type="ARBA" id="ARBA00023004"/>
    </source>
</evidence>
<feature type="region of interest" description="Disordered" evidence="9">
    <location>
        <begin position="177"/>
        <end position="197"/>
    </location>
</feature>
<evidence type="ECO:0000259" key="11">
    <source>
        <dbReference type="PROSITE" id="PS50873"/>
    </source>
</evidence>
<dbReference type="AlphaFoldDB" id="A0A9W6YSK6"/>
<comment type="similarity">
    <text evidence="2">Belongs to the peroxidase family. Cytochrome c peroxidase subfamily.</text>
</comment>
<evidence type="ECO:0000313" key="12">
    <source>
        <dbReference type="EMBL" id="GMG28391.1"/>
    </source>
</evidence>
<evidence type="ECO:0000256" key="9">
    <source>
        <dbReference type="SAM" id="MobiDB-lite"/>
    </source>
</evidence>
<proteinExistence type="inferred from homology"/>
<dbReference type="InterPro" id="IPR044831">
    <property type="entry name" value="Ccp1-like"/>
</dbReference>
<dbReference type="GO" id="GO:0004601">
    <property type="term" value="F:peroxidase activity"/>
    <property type="evidence" value="ECO:0007669"/>
    <property type="project" value="UniProtKB-KW"/>
</dbReference>
<comment type="function">
    <text evidence="1">Destroys radicals which are normally produced within the cells and which are toxic to biological systems.</text>
</comment>
<keyword evidence="4" id="KW-0349">Heme</keyword>
<feature type="transmembrane region" description="Helical" evidence="10">
    <location>
        <begin position="12"/>
        <end position="32"/>
    </location>
</feature>
<dbReference type="PROSITE" id="PS50873">
    <property type="entry name" value="PEROXIDASE_4"/>
    <property type="match status" value="1"/>
</dbReference>
<dbReference type="InterPro" id="IPR019793">
    <property type="entry name" value="Peroxidases_heam-ligand_BS"/>
</dbReference>
<keyword evidence="7" id="KW-0408">Iron</keyword>
<dbReference type="InterPro" id="IPR010255">
    <property type="entry name" value="Haem_peroxidase_sf"/>
</dbReference>
<organism evidence="12 13">
    <name type="scientific">Ambrosiozyma monospora</name>
    <name type="common">Yeast</name>
    <name type="synonym">Endomycopsis monosporus</name>
    <dbReference type="NCBI Taxonomy" id="43982"/>
    <lineage>
        <taxon>Eukaryota</taxon>
        <taxon>Fungi</taxon>
        <taxon>Dikarya</taxon>
        <taxon>Ascomycota</taxon>
        <taxon>Saccharomycotina</taxon>
        <taxon>Pichiomycetes</taxon>
        <taxon>Pichiales</taxon>
        <taxon>Pichiaceae</taxon>
        <taxon>Ambrosiozyma</taxon>
    </lineage>
</organism>
<feature type="domain" description="Plant heme peroxidase family profile" evidence="11">
    <location>
        <begin position="384"/>
        <end position="651"/>
    </location>
</feature>
<dbReference type="PANTHER" id="PTHR31356">
    <property type="entry name" value="THYLAKOID LUMENAL 29 KDA PROTEIN, CHLOROPLASTIC-RELATED"/>
    <property type="match status" value="1"/>
</dbReference>
<evidence type="ECO:0000256" key="1">
    <source>
        <dbReference type="ARBA" id="ARBA00003917"/>
    </source>
</evidence>
<dbReference type="Gene3D" id="1.10.420.10">
    <property type="entry name" value="Peroxidase, domain 2"/>
    <property type="match status" value="1"/>
</dbReference>